<proteinExistence type="predicted"/>
<dbReference type="InterPro" id="IPR052073">
    <property type="entry name" value="Amide_Lactam_Regulators"/>
</dbReference>
<feature type="compositionally biased region" description="Polar residues" evidence="6">
    <location>
        <begin position="26"/>
        <end position="45"/>
    </location>
</feature>
<keyword evidence="9" id="KW-1185">Reference proteome</keyword>
<keyword evidence="1" id="KW-0862">Zinc</keyword>
<dbReference type="GO" id="GO:0008270">
    <property type="term" value="F:zinc ion binding"/>
    <property type="evidence" value="ECO:0007669"/>
    <property type="project" value="InterPro"/>
</dbReference>
<feature type="region of interest" description="Disordered" evidence="6">
    <location>
        <begin position="1"/>
        <end position="45"/>
    </location>
</feature>
<sequence length="598" mass="66227">MQKRCTHFAGAEHDGELDGEPGDNGHPTNGTERTPNGEHSPSISATRTRFVSDLAPESTFLNRTPSSTGPDNSQSNHDIGVWVDRREWDDLVRHRNDTVGGTTRGRRDQRPHSTSLGPLINVYFEKIHPFLPLVDEMEFRRSHAAGLAPEPLSHAICLVAAKDPTAEPHLLLTESKSLLTPREFSTRLHASVIGALKAPCKFDKITLIRILALVAMHTEGPDGTEDASMCLSQAMHHAQTLGIHLGQQSNNVAAHDMSMKRLFWCLWALDRANAAMNGRPLVMADNDIASEPFKSGESGFPAFEAWLHVSEILNKVISFYRPGVSVESTGWEDQFPDFESIIDDVDGWQLSPSLLATIHLFYLSVAILSHRSRGVKQIQRSTNSSVRQRLVAGEIIKWMGSDRAKTVHGMPCIPYAVSLSLSVSYQHLRQSQLTHQQEEARDDIRACTKLLQNLRRTWGSADAMAALAKKVSEELDRSADLIHFRIPRNDKQRKTLGQSGATTEELLPPATVCRGLDYPPENTATTNDSAAGDGISLRTPASGLPSIQLASQENADLFDGMDDIFGTYLDPNYPVHLDEFSFMDDLGDFDDWNKDDRS</sequence>
<name>A0AAQ3M0U3_9PEZI</name>
<evidence type="ECO:0000256" key="2">
    <source>
        <dbReference type="ARBA" id="ARBA00023015"/>
    </source>
</evidence>
<evidence type="ECO:0000256" key="1">
    <source>
        <dbReference type="ARBA" id="ARBA00022833"/>
    </source>
</evidence>
<keyword evidence="4" id="KW-0804">Transcription</keyword>
<gene>
    <name evidence="8" type="ORF">R9X50_00149300</name>
</gene>
<reference evidence="8 9" key="1">
    <citation type="submission" date="2023-11" db="EMBL/GenBank/DDBJ databases">
        <title>An acidophilic fungus is an integral part of prey digestion in a carnivorous sundew plant.</title>
        <authorList>
            <person name="Tsai I.J."/>
        </authorList>
    </citation>
    <scope>NUCLEOTIDE SEQUENCE [LARGE SCALE GENOMIC DNA]</scope>
    <source>
        <strain evidence="8">169a</strain>
    </source>
</reference>
<feature type="compositionally biased region" description="Polar residues" evidence="6">
    <location>
        <begin position="59"/>
        <end position="77"/>
    </location>
</feature>
<keyword evidence="5" id="KW-0539">Nucleus</keyword>
<feature type="region of interest" description="Disordered" evidence="6">
    <location>
        <begin position="96"/>
        <end position="115"/>
    </location>
</feature>
<evidence type="ECO:0000259" key="7">
    <source>
        <dbReference type="SMART" id="SM00906"/>
    </source>
</evidence>
<feature type="domain" description="Xylanolytic transcriptional activator regulatory" evidence="7">
    <location>
        <begin position="227"/>
        <end position="298"/>
    </location>
</feature>
<evidence type="ECO:0000256" key="6">
    <source>
        <dbReference type="SAM" id="MobiDB-lite"/>
    </source>
</evidence>
<dbReference type="GO" id="GO:0003677">
    <property type="term" value="F:DNA binding"/>
    <property type="evidence" value="ECO:0007669"/>
    <property type="project" value="UniProtKB-KW"/>
</dbReference>
<accession>A0AAQ3M0U3</accession>
<feature type="region of interest" description="Disordered" evidence="6">
    <location>
        <begin position="59"/>
        <end position="78"/>
    </location>
</feature>
<evidence type="ECO:0000256" key="4">
    <source>
        <dbReference type="ARBA" id="ARBA00023163"/>
    </source>
</evidence>
<dbReference type="InterPro" id="IPR007219">
    <property type="entry name" value="XnlR_reg_dom"/>
</dbReference>
<dbReference type="PANTHER" id="PTHR47171:SF6">
    <property type="entry name" value="SPECIFIC TRANSCRIPTION FACTOR, PUTATIVE (AFU_ORTHOLOGUE AFUA_2G06130)-RELATED"/>
    <property type="match status" value="1"/>
</dbReference>
<dbReference type="SMART" id="SM00906">
    <property type="entry name" value="Fungal_trans"/>
    <property type="match status" value="1"/>
</dbReference>
<evidence type="ECO:0000313" key="9">
    <source>
        <dbReference type="Proteomes" id="UP001303373"/>
    </source>
</evidence>
<protein>
    <recommendedName>
        <fullName evidence="7">Xylanolytic transcriptional activator regulatory domain-containing protein</fullName>
    </recommendedName>
</protein>
<dbReference type="AlphaFoldDB" id="A0AAQ3M0U3"/>
<organism evidence="8 9">
    <name type="scientific">Acrodontium crateriforme</name>
    <dbReference type="NCBI Taxonomy" id="150365"/>
    <lineage>
        <taxon>Eukaryota</taxon>
        <taxon>Fungi</taxon>
        <taxon>Dikarya</taxon>
        <taxon>Ascomycota</taxon>
        <taxon>Pezizomycotina</taxon>
        <taxon>Dothideomycetes</taxon>
        <taxon>Dothideomycetidae</taxon>
        <taxon>Mycosphaerellales</taxon>
        <taxon>Teratosphaeriaceae</taxon>
        <taxon>Acrodontium</taxon>
    </lineage>
</organism>
<evidence type="ECO:0000313" key="8">
    <source>
        <dbReference type="EMBL" id="WPG98699.1"/>
    </source>
</evidence>
<dbReference type="EMBL" id="CP138581">
    <property type="protein sequence ID" value="WPG98699.1"/>
    <property type="molecule type" value="Genomic_DNA"/>
</dbReference>
<dbReference type="PANTHER" id="PTHR47171">
    <property type="entry name" value="FARA-RELATED"/>
    <property type="match status" value="1"/>
</dbReference>
<dbReference type="Pfam" id="PF04082">
    <property type="entry name" value="Fungal_trans"/>
    <property type="match status" value="1"/>
</dbReference>
<dbReference type="GO" id="GO:0006351">
    <property type="term" value="P:DNA-templated transcription"/>
    <property type="evidence" value="ECO:0007669"/>
    <property type="project" value="InterPro"/>
</dbReference>
<keyword evidence="3" id="KW-0238">DNA-binding</keyword>
<evidence type="ECO:0000256" key="3">
    <source>
        <dbReference type="ARBA" id="ARBA00023125"/>
    </source>
</evidence>
<dbReference type="CDD" id="cd12148">
    <property type="entry name" value="fungal_TF_MHR"/>
    <property type="match status" value="1"/>
</dbReference>
<keyword evidence="2" id="KW-0805">Transcription regulation</keyword>
<evidence type="ECO:0000256" key="5">
    <source>
        <dbReference type="ARBA" id="ARBA00023242"/>
    </source>
</evidence>
<dbReference type="Proteomes" id="UP001303373">
    <property type="component" value="Chromosome 2"/>
</dbReference>